<feature type="region of interest" description="Disordered" evidence="1">
    <location>
        <begin position="753"/>
        <end position="772"/>
    </location>
</feature>
<feature type="compositionally biased region" description="Low complexity" evidence="1">
    <location>
        <begin position="306"/>
        <end position="322"/>
    </location>
</feature>
<feature type="region of interest" description="Disordered" evidence="1">
    <location>
        <begin position="192"/>
        <end position="222"/>
    </location>
</feature>
<feature type="domain" description="PDZ" evidence="2">
    <location>
        <begin position="25"/>
        <end position="132"/>
    </location>
</feature>
<proteinExistence type="predicted"/>
<feature type="region of interest" description="Disordered" evidence="1">
    <location>
        <begin position="299"/>
        <end position="326"/>
    </location>
</feature>
<evidence type="ECO:0000313" key="4">
    <source>
        <dbReference type="Proteomes" id="UP001151699"/>
    </source>
</evidence>
<dbReference type="OrthoDB" id="6281275at2759"/>
<comment type="caution">
    <text evidence="3">The sequence shown here is derived from an EMBL/GenBank/DDBJ whole genome shotgun (WGS) entry which is preliminary data.</text>
</comment>
<dbReference type="InterPro" id="IPR036034">
    <property type="entry name" value="PDZ_sf"/>
</dbReference>
<evidence type="ECO:0000256" key="1">
    <source>
        <dbReference type="SAM" id="MobiDB-lite"/>
    </source>
</evidence>
<feature type="compositionally biased region" description="Polar residues" evidence="1">
    <location>
        <begin position="142"/>
        <end position="163"/>
    </location>
</feature>
<dbReference type="SMART" id="SM00228">
    <property type="entry name" value="PDZ"/>
    <property type="match status" value="1"/>
</dbReference>
<sequence>MTIEKLDLPVEQAGGLSVKIFGPKTIIVHRKDGHGFGFTLRHFIVYPPDSCTKSSNSDQTNTGGALNLTQPMDTVFVKEVRPYGPAHYAGLQTGDRLLSVNGMPVAGTPYNRVVATIQQAPNSLTLSVVPKECDILQTFFSETAHNPETNQRPRQPSALTGTTHKPLEGDTAGKFAVNNVPDQHVIKPSKAVQFQRDISNSRAKDSVRNNNSANSDMIYSEPYTHYRSRAEPQAPSEIHRRGDEILQIHHGHVSSLGNGQVRLQSNYNQIPGNVYANQRRDVAPILAFDPHLSRLISSSLDRRESSASATSSVGSSYESGSTLTSDLGDNAIMTRLRKSVEQKEEFLRGTSVTPSQMHGINGDVANIRHREFYARPKRLQKTVWPPQEFDSNNSSKRSSTNESIANNENSSDSISSSKTLSDHGDNNVTIQRSADVMPLQVKSTNTLPPHRLANHLAREQFYNGIHSDHNIPTHRMLSPPPGICIVSERTKQFESGRPLSPDGSSVDRTSLYRSELSRLSTKRVVPNVALRRKEFELKANESNEWRRLSSDENDRSSSIEPGELFLQDRNDRTRSLSADSTRNESDKFNIYYEPHDFRRKIRPQTNSVQQSGALPSNQHDYHSIDVNFNHTQPPTTNKHLSDDSDMMAMKMIHRNQTILTGSASDCDDNPFDFGDLECDDLDKNDLKCDDVEMKLVDLKQQKQRLSMAVRPTTLIIPDQNVIMRRHKSVAEDEDRPVRRVSYLRATANENQLTIDSDLDHSPMSAPPSTPDDLQITQILRSAYRPWRRPKLTSDIQPLRKIFEETPKDINLPSTPTQVLPDVPAVLLPMLNKSASTITKAKALSYLRDTPADPTIHPVILEGELHLKITYIDSKRSPDRSWRTVSAEIRGTKLKMTIHREGKSNQIHTPESRVVMSGSHPQIQS</sequence>
<feature type="compositionally biased region" description="Low complexity" evidence="1">
    <location>
        <begin position="398"/>
        <end position="419"/>
    </location>
</feature>
<gene>
    <name evidence="3" type="ORF">Bhyg_12445</name>
</gene>
<feature type="compositionally biased region" description="Polar residues" evidence="1">
    <location>
        <begin position="208"/>
        <end position="217"/>
    </location>
</feature>
<name>A0A9Q0MXC6_9DIPT</name>
<accession>A0A9Q0MXC6</accession>
<dbReference type="Gene3D" id="2.30.42.10">
    <property type="match status" value="1"/>
</dbReference>
<evidence type="ECO:0000313" key="3">
    <source>
        <dbReference type="EMBL" id="KAJ6639698.1"/>
    </source>
</evidence>
<keyword evidence="4" id="KW-1185">Reference proteome</keyword>
<dbReference type="EMBL" id="WJQU01000003">
    <property type="protein sequence ID" value="KAJ6639698.1"/>
    <property type="molecule type" value="Genomic_DNA"/>
</dbReference>
<feature type="compositionally biased region" description="Basic and acidic residues" evidence="1">
    <location>
        <begin position="542"/>
        <end position="557"/>
    </location>
</feature>
<evidence type="ECO:0000259" key="2">
    <source>
        <dbReference type="PROSITE" id="PS50106"/>
    </source>
</evidence>
<protein>
    <submittedName>
        <fullName evidence="3">Rho GTPase-activating protein 21-A</fullName>
    </submittedName>
</protein>
<dbReference type="PANTHER" id="PTHR23175">
    <property type="entry name" value="PDZ DOMAIN-CONTAINING PROTEIN"/>
    <property type="match status" value="1"/>
</dbReference>
<feature type="region of interest" description="Disordered" evidence="1">
    <location>
        <begin position="142"/>
        <end position="173"/>
    </location>
</feature>
<dbReference type="PANTHER" id="PTHR23175:SF23">
    <property type="entry name" value="PDZ DOMAIN-CONTAINING PROTEIN"/>
    <property type="match status" value="1"/>
</dbReference>
<dbReference type="Pfam" id="PF00595">
    <property type="entry name" value="PDZ"/>
    <property type="match status" value="1"/>
</dbReference>
<dbReference type="Proteomes" id="UP001151699">
    <property type="component" value="Chromosome X"/>
</dbReference>
<dbReference type="SUPFAM" id="SSF50156">
    <property type="entry name" value="PDZ domain-like"/>
    <property type="match status" value="1"/>
</dbReference>
<feature type="region of interest" description="Disordered" evidence="1">
    <location>
        <begin position="383"/>
        <end position="426"/>
    </location>
</feature>
<dbReference type="AlphaFoldDB" id="A0A9Q0MXC6"/>
<dbReference type="InterPro" id="IPR001478">
    <property type="entry name" value="PDZ"/>
</dbReference>
<reference evidence="3" key="1">
    <citation type="submission" date="2022-07" db="EMBL/GenBank/DDBJ databases">
        <authorList>
            <person name="Trinca V."/>
            <person name="Uliana J.V.C."/>
            <person name="Torres T.T."/>
            <person name="Ward R.J."/>
            <person name="Monesi N."/>
        </authorList>
    </citation>
    <scope>NUCLEOTIDE SEQUENCE</scope>
    <source>
        <strain evidence="3">HSMRA1968</strain>
        <tissue evidence="3">Whole embryos</tissue>
    </source>
</reference>
<feature type="region of interest" description="Disordered" evidence="1">
    <location>
        <begin position="343"/>
        <end position="363"/>
    </location>
</feature>
<dbReference type="PROSITE" id="PS50106">
    <property type="entry name" value="PDZ"/>
    <property type="match status" value="1"/>
</dbReference>
<organism evidence="3 4">
    <name type="scientific">Pseudolycoriella hygida</name>
    <dbReference type="NCBI Taxonomy" id="35572"/>
    <lineage>
        <taxon>Eukaryota</taxon>
        <taxon>Metazoa</taxon>
        <taxon>Ecdysozoa</taxon>
        <taxon>Arthropoda</taxon>
        <taxon>Hexapoda</taxon>
        <taxon>Insecta</taxon>
        <taxon>Pterygota</taxon>
        <taxon>Neoptera</taxon>
        <taxon>Endopterygota</taxon>
        <taxon>Diptera</taxon>
        <taxon>Nematocera</taxon>
        <taxon>Sciaroidea</taxon>
        <taxon>Sciaridae</taxon>
        <taxon>Pseudolycoriella</taxon>
    </lineage>
</organism>
<feature type="region of interest" description="Disordered" evidence="1">
    <location>
        <begin position="542"/>
        <end position="581"/>
    </location>
</feature>